<dbReference type="AlphaFoldDB" id="A0A916YF56"/>
<evidence type="ECO:0000313" key="2">
    <source>
        <dbReference type="EMBL" id="GGD42818.1"/>
    </source>
</evidence>
<keyword evidence="3" id="KW-1185">Reference proteome</keyword>
<sequence length="149" mass="16693">MLLDFTTRRALDWHIAKAMRQAEEQAGKYFGGDFSPDPIAERFPPIEEVKPAIAIVSLSIVGSFDTYAGKSKLAPSTRKRWHPVFSHLVAFVGHDDVHLLTRQSLTDWRDDLAKTRSGVTVKDVYLASLKAVLNWLVEEGKLSATRRSA</sequence>
<reference evidence="2" key="2">
    <citation type="submission" date="2020-09" db="EMBL/GenBank/DDBJ databases">
        <authorList>
            <person name="Sun Q."/>
            <person name="Zhou Y."/>
        </authorList>
    </citation>
    <scope>NUCLEOTIDE SEQUENCE</scope>
    <source>
        <strain evidence="2">CGMCC 1.15493</strain>
    </source>
</reference>
<organism evidence="2 3">
    <name type="scientific">Aureimonas glaciei</name>
    <dbReference type="NCBI Taxonomy" id="1776957"/>
    <lineage>
        <taxon>Bacteria</taxon>
        <taxon>Pseudomonadati</taxon>
        <taxon>Pseudomonadota</taxon>
        <taxon>Alphaproteobacteria</taxon>
        <taxon>Hyphomicrobiales</taxon>
        <taxon>Aurantimonadaceae</taxon>
        <taxon>Aureimonas</taxon>
    </lineage>
</organism>
<dbReference type="InterPro" id="IPR010998">
    <property type="entry name" value="Integrase_recombinase_N"/>
</dbReference>
<evidence type="ECO:0000256" key="1">
    <source>
        <dbReference type="ARBA" id="ARBA00023125"/>
    </source>
</evidence>
<dbReference type="InterPro" id="IPR011010">
    <property type="entry name" value="DNA_brk_join_enz"/>
</dbReference>
<dbReference type="EMBL" id="BMJJ01000021">
    <property type="protein sequence ID" value="GGD42818.1"/>
    <property type="molecule type" value="Genomic_DNA"/>
</dbReference>
<dbReference type="GO" id="GO:0003677">
    <property type="term" value="F:DNA binding"/>
    <property type="evidence" value="ECO:0007669"/>
    <property type="project" value="UniProtKB-KW"/>
</dbReference>
<evidence type="ECO:0008006" key="4">
    <source>
        <dbReference type="Google" id="ProtNLM"/>
    </source>
</evidence>
<dbReference type="SUPFAM" id="SSF56349">
    <property type="entry name" value="DNA breaking-rejoining enzymes"/>
    <property type="match status" value="1"/>
</dbReference>
<accession>A0A916YF56</accession>
<proteinExistence type="predicted"/>
<protein>
    <recommendedName>
        <fullName evidence="4">Core-binding (CB) domain-containing protein</fullName>
    </recommendedName>
</protein>
<reference evidence="2" key="1">
    <citation type="journal article" date="2014" name="Int. J. Syst. Evol. Microbiol.">
        <title>Complete genome sequence of Corynebacterium casei LMG S-19264T (=DSM 44701T), isolated from a smear-ripened cheese.</title>
        <authorList>
            <consortium name="US DOE Joint Genome Institute (JGI-PGF)"/>
            <person name="Walter F."/>
            <person name="Albersmeier A."/>
            <person name="Kalinowski J."/>
            <person name="Ruckert C."/>
        </authorList>
    </citation>
    <scope>NUCLEOTIDE SEQUENCE</scope>
    <source>
        <strain evidence="2">CGMCC 1.15493</strain>
    </source>
</reference>
<name>A0A916YF56_9HYPH</name>
<dbReference type="Gene3D" id="1.10.150.130">
    <property type="match status" value="1"/>
</dbReference>
<comment type="caution">
    <text evidence="2">The sequence shown here is derived from an EMBL/GenBank/DDBJ whole genome shotgun (WGS) entry which is preliminary data.</text>
</comment>
<evidence type="ECO:0000313" key="3">
    <source>
        <dbReference type="Proteomes" id="UP000613160"/>
    </source>
</evidence>
<dbReference type="Proteomes" id="UP000613160">
    <property type="component" value="Unassembled WGS sequence"/>
</dbReference>
<keyword evidence="1" id="KW-0238">DNA-binding</keyword>
<gene>
    <name evidence="2" type="ORF">GCM10011335_51900</name>
</gene>